<name>A0AAV9QEV3_9PEZI</name>
<dbReference type="InterPro" id="IPR055442">
    <property type="entry name" value="Beta-prop_EML-like_2nd"/>
</dbReference>
<dbReference type="InterPro" id="IPR019775">
    <property type="entry name" value="WD40_repeat_CS"/>
</dbReference>
<dbReference type="Gene3D" id="2.130.10.10">
    <property type="entry name" value="YVTN repeat-like/Quinoprotein amine dehydrogenase"/>
    <property type="match status" value="1"/>
</dbReference>
<evidence type="ECO:0000259" key="4">
    <source>
        <dbReference type="Pfam" id="PF23414"/>
    </source>
</evidence>
<keyword evidence="1 3" id="KW-0853">WD repeat</keyword>
<accession>A0AAV9QEV3</accession>
<protein>
    <submittedName>
        <fullName evidence="5">Ski complex subunit Rec14</fullName>
    </submittedName>
</protein>
<evidence type="ECO:0000256" key="1">
    <source>
        <dbReference type="ARBA" id="ARBA00022574"/>
    </source>
</evidence>
<reference evidence="5 6" key="1">
    <citation type="submission" date="2023-06" db="EMBL/GenBank/DDBJ databases">
        <title>Black Yeasts Isolated from many extreme environments.</title>
        <authorList>
            <person name="Coleine C."/>
            <person name="Stajich J.E."/>
            <person name="Selbmann L."/>
        </authorList>
    </citation>
    <scope>NUCLEOTIDE SEQUENCE [LARGE SCALE GENOMIC DNA]</scope>
    <source>
        <strain evidence="5 6">CCFEE 5887</strain>
    </source>
</reference>
<feature type="repeat" description="WD" evidence="3">
    <location>
        <begin position="103"/>
        <end position="144"/>
    </location>
</feature>
<dbReference type="InterPro" id="IPR051510">
    <property type="entry name" value="SKI8"/>
</dbReference>
<dbReference type="InterPro" id="IPR036322">
    <property type="entry name" value="WD40_repeat_dom_sf"/>
</dbReference>
<evidence type="ECO:0000313" key="6">
    <source>
        <dbReference type="Proteomes" id="UP001345827"/>
    </source>
</evidence>
<sequence>MSKQYLSQHAIDDAHATDIFALAVTTTQILSGSGEPSIKVHSTTDDEFPIAQVLKDAHKVGCHHIVTDEAGTRAVSVGFDGLVRVWKHQEGKWEDDGEIKNDAPKRAGQVWAVALSSDGQYLAGTTQDGRVNVWDLNNGKQKIREFETKGSFGMCVDMSPDGRFIASGHESGNIYVFSTATSRLLHSLPGLIKPVRSVQFSPGSSLLAAAGDARIISLYDSASGEQVANLSGHAAWITSLDWSHTGQYLLSGSLDGKVKVWDVERRTCVATHSESDKGLWSVKWLPKTATAISTHRAERFATSGSNKAIAIYREATGG</sequence>
<keyword evidence="2" id="KW-0677">Repeat</keyword>
<dbReference type="GO" id="GO:0032991">
    <property type="term" value="C:protein-containing complex"/>
    <property type="evidence" value="ECO:0007669"/>
    <property type="project" value="UniProtKB-ARBA"/>
</dbReference>
<evidence type="ECO:0000313" key="5">
    <source>
        <dbReference type="EMBL" id="KAK5538938.1"/>
    </source>
</evidence>
<dbReference type="SMART" id="SM00320">
    <property type="entry name" value="WD40"/>
    <property type="match status" value="7"/>
</dbReference>
<keyword evidence="6" id="KW-1185">Reference proteome</keyword>
<dbReference type="PROSITE" id="PS50294">
    <property type="entry name" value="WD_REPEATS_REGION"/>
    <property type="match status" value="2"/>
</dbReference>
<gene>
    <name evidence="5" type="primary">rec14_2</name>
    <name evidence="5" type="ORF">LTR25_004482</name>
</gene>
<dbReference type="PROSITE" id="PS50082">
    <property type="entry name" value="WD_REPEATS_2"/>
    <property type="match status" value="2"/>
</dbReference>
<dbReference type="InterPro" id="IPR001680">
    <property type="entry name" value="WD40_rpt"/>
</dbReference>
<feature type="repeat" description="WD" evidence="3">
    <location>
        <begin position="230"/>
        <end position="271"/>
    </location>
</feature>
<dbReference type="Proteomes" id="UP001345827">
    <property type="component" value="Unassembled WGS sequence"/>
</dbReference>
<dbReference type="CDD" id="cd00200">
    <property type="entry name" value="WD40"/>
    <property type="match status" value="1"/>
</dbReference>
<dbReference type="PANTHER" id="PTHR44090">
    <property type="entry name" value="WD REPEAT-CONTAINING PROTEIN 61"/>
    <property type="match status" value="1"/>
</dbReference>
<feature type="domain" description="EML-like second beta-propeller" evidence="4">
    <location>
        <begin position="110"/>
        <end position="281"/>
    </location>
</feature>
<proteinExistence type="predicted"/>
<dbReference type="EMBL" id="JAXLQG010000006">
    <property type="protein sequence ID" value="KAK5538938.1"/>
    <property type="molecule type" value="Genomic_DNA"/>
</dbReference>
<dbReference type="PROSITE" id="PS00678">
    <property type="entry name" value="WD_REPEATS_1"/>
    <property type="match status" value="2"/>
</dbReference>
<dbReference type="Pfam" id="PF23414">
    <property type="entry name" value="Beta-prop_EML_2"/>
    <property type="match status" value="1"/>
</dbReference>
<evidence type="ECO:0000256" key="2">
    <source>
        <dbReference type="ARBA" id="ARBA00022737"/>
    </source>
</evidence>
<dbReference type="SUPFAM" id="SSF50978">
    <property type="entry name" value="WD40 repeat-like"/>
    <property type="match status" value="1"/>
</dbReference>
<dbReference type="GO" id="GO:0005634">
    <property type="term" value="C:nucleus"/>
    <property type="evidence" value="ECO:0007669"/>
    <property type="project" value="TreeGrafter"/>
</dbReference>
<dbReference type="AlphaFoldDB" id="A0AAV9QEV3"/>
<organism evidence="5 6">
    <name type="scientific">Vermiconidia calcicola</name>
    <dbReference type="NCBI Taxonomy" id="1690605"/>
    <lineage>
        <taxon>Eukaryota</taxon>
        <taxon>Fungi</taxon>
        <taxon>Dikarya</taxon>
        <taxon>Ascomycota</taxon>
        <taxon>Pezizomycotina</taxon>
        <taxon>Dothideomycetes</taxon>
        <taxon>Dothideomycetidae</taxon>
        <taxon>Mycosphaerellales</taxon>
        <taxon>Extremaceae</taxon>
        <taxon>Vermiconidia</taxon>
    </lineage>
</organism>
<evidence type="ECO:0000256" key="3">
    <source>
        <dbReference type="PROSITE-ProRule" id="PRU00221"/>
    </source>
</evidence>
<dbReference type="InterPro" id="IPR015943">
    <property type="entry name" value="WD40/YVTN_repeat-like_dom_sf"/>
</dbReference>
<comment type="caution">
    <text evidence="5">The sequence shown here is derived from an EMBL/GenBank/DDBJ whole genome shotgun (WGS) entry which is preliminary data.</text>
</comment>
<dbReference type="PANTHER" id="PTHR44090:SF1">
    <property type="entry name" value="SUPERKILLER COMPLEX PROTEIN 8"/>
    <property type="match status" value="1"/>
</dbReference>